<dbReference type="EMBL" id="MU128949">
    <property type="protein sequence ID" value="KAF9515473.1"/>
    <property type="molecule type" value="Genomic_DNA"/>
</dbReference>
<name>A0A9P6B0M4_9AGAM</name>
<feature type="region of interest" description="Disordered" evidence="1">
    <location>
        <begin position="1"/>
        <end position="114"/>
    </location>
</feature>
<sequence>MTDTTHPLRQVPSPYMKPHTMREQQRPTTKSGCTATNNPTQEPSPQSPTIYATRVIHGILDAQNPTQQNTADGHVQPPTTRYEHPHQSPHEHHPRSLKLWCHTPTAAATNDSSP</sequence>
<gene>
    <name evidence="2" type="ORF">BS47DRAFT_1360926</name>
</gene>
<evidence type="ECO:0000313" key="2">
    <source>
        <dbReference type="EMBL" id="KAF9515473.1"/>
    </source>
</evidence>
<proteinExistence type="predicted"/>
<evidence type="ECO:0000313" key="3">
    <source>
        <dbReference type="Proteomes" id="UP000886523"/>
    </source>
</evidence>
<organism evidence="2 3">
    <name type="scientific">Hydnum rufescens UP504</name>
    <dbReference type="NCBI Taxonomy" id="1448309"/>
    <lineage>
        <taxon>Eukaryota</taxon>
        <taxon>Fungi</taxon>
        <taxon>Dikarya</taxon>
        <taxon>Basidiomycota</taxon>
        <taxon>Agaricomycotina</taxon>
        <taxon>Agaricomycetes</taxon>
        <taxon>Cantharellales</taxon>
        <taxon>Hydnaceae</taxon>
        <taxon>Hydnum</taxon>
    </lineage>
</organism>
<accession>A0A9P6B0M4</accession>
<protein>
    <submittedName>
        <fullName evidence="2">Uncharacterized protein</fullName>
    </submittedName>
</protein>
<feature type="compositionally biased region" description="Polar residues" evidence="1">
    <location>
        <begin position="26"/>
        <end position="50"/>
    </location>
</feature>
<comment type="caution">
    <text evidence="2">The sequence shown here is derived from an EMBL/GenBank/DDBJ whole genome shotgun (WGS) entry which is preliminary data.</text>
</comment>
<dbReference type="AlphaFoldDB" id="A0A9P6B0M4"/>
<reference evidence="2" key="1">
    <citation type="journal article" date="2020" name="Nat. Commun.">
        <title>Large-scale genome sequencing of mycorrhizal fungi provides insights into the early evolution of symbiotic traits.</title>
        <authorList>
            <person name="Miyauchi S."/>
            <person name="Kiss E."/>
            <person name="Kuo A."/>
            <person name="Drula E."/>
            <person name="Kohler A."/>
            <person name="Sanchez-Garcia M."/>
            <person name="Morin E."/>
            <person name="Andreopoulos B."/>
            <person name="Barry K.W."/>
            <person name="Bonito G."/>
            <person name="Buee M."/>
            <person name="Carver A."/>
            <person name="Chen C."/>
            <person name="Cichocki N."/>
            <person name="Clum A."/>
            <person name="Culley D."/>
            <person name="Crous P.W."/>
            <person name="Fauchery L."/>
            <person name="Girlanda M."/>
            <person name="Hayes R.D."/>
            <person name="Keri Z."/>
            <person name="LaButti K."/>
            <person name="Lipzen A."/>
            <person name="Lombard V."/>
            <person name="Magnuson J."/>
            <person name="Maillard F."/>
            <person name="Murat C."/>
            <person name="Nolan M."/>
            <person name="Ohm R.A."/>
            <person name="Pangilinan J."/>
            <person name="Pereira M.F."/>
            <person name="Perotto S."/>
            <person name="Peter M."/>
            <person name="Pfister S."/>
            <person name="Riley R."/>
            <person name="Sitrit Y."/>
            <person name="Stielow J.B."/>
            <person name="Szollosi G."/>
            <person name="Zifcakova L."/>
            <person name="Stursova M."/>
            <person name="Spatafora J.W."/>
            <person name="Tedersoo L."/>
            <person name="Vaario L.M."/>
            <person name="Yamada A."/>
            <person name="Yan M."/>
            <person name="Wang P."/>
            <person name="Xu J."/>
            <person name="Bruns T."/>
            <person name="Baldrian P."/>
            <person name="Vilgalys R."/>
            <person name="Dunand C."/>
            <person name="Henrissat B."/>
            <person name="Grigoriev I.V."/>
            <person name="Hibbett D."/>
            <person name="Nagy L.G."/>
            <person name="Martin F.M."/>
        </authorList>
    </citation>
    <scope>NUCLEOTIDE SEQUENCE</scope>
    <source>
        <strain evidence="2">UP504</strain>
    </source>
</reference>
<dbReference type="Proteomes" id="UP000886523">
    <property type="component" value="Unassembled WGS sequence"/>
</dbReference>
<feature type="compositionally biased region" description="Basic and acidic residues" evidence="1">
    <location>
        <begin position="81"/>
        <end position="91"/>
    </location>
</feature>
<keyword evidence="3" id="KW-1185">Reference proteome</keyword>
<evidence type="ECO:0000256" key="1">
    <source>
        <dbReference type="SAM" id="MobiDB-lite"/>
    </source>
</evidence>